<feature type="transmembrane region" description="Helical" evidence="2">
    <location>
        <begin position="286"/>
        <end position="305"/>
    </location>
</feature>
<name>A0A2B7Z3R3_POLH7</name>
<feature type="compositionally biased region" description="Polar residues" evidence="1">
    <location>
        <begin position="1"/>
        <end position="21"/>
    </location>
</feature>
<dbReference type="OrthoDB" id="5396681at2759"/>
<organism evidence="3 4">
    <name type="scientific">Polytolypa hystricis (strain UAMH7299)</name>
    <dbReference type="NCBI Taxonomy" id="1447883"/>
    <lineage>
        <taxon>Eukaryota</taxon>
        <taxon>Fungi</taxon>
        <taxon>Dikarya</taxon>
        <taxon>Ascomycota</taxon>
        <taxon>Pezizomycotina</taxon>
        <taxon>Eurotiomycetes</taxon>
        <taxon>Eurotiomycetidae</taxon>
        <taxon>Onygenales</taxon>
        <taxon>Onygenales incertae sedis</taxon>
        <taxon>Polytolypa</taxon>
    </lineage>
</organism>
<proteinExistence type="predicted"/>
<sequence length="329" mass="36697">MNAPTQQGISPSKPDLTSTDETPPEAIRIDCSVYGGLSSPNIVFNRETIKANEIGSWLRKPNLNHQMSYQTGSFGKYVTRAQDPTYILMGPRLSIEDVKAAIQSQFASSCHPLLIPVLLAELAATELMYKIEDLHVILSDIEIETGFGDCAYSKTMDMSRFTYHQLARWLAVLGCKFASVDSGIQGTIMMNDFTVREIKSMKDNISDVRFRALKDSAPDLIDRLDFLTSNLRHIQIYAGVNRRIQAQQNGVFNLIAQEDSQLNVEIARDSKELAASSKRDSAAMKIAAFLTTLFLPATFVSWFLAPFPTTTTCWKRRAGLMVPSLRTEP</sequence>
<comment type="caution">
    <text evidence="3">The sequence shown here is derived from an EMBL/GenBank/DDBJ whole genome shotgun (WGS) entry which is preliminary data.</text>
</comment>
<keyword evidence="2" id="KW-1133">Transmembrane helix</keyword>
<feature type="region of interest" description="Disordered" evidence="1">
    <location>
        <begin position="1"/>
        <end position="23"/>
    </location>
</feature>
<evidence type="ECO:0000256" key="1">
    <source>
        <dbReference type="SAM" id="MobiDB-lite"/>
    </source>
</evidence>
<dbReference type="Proteomes" id="UP000224634">
    <property type="component" value="Unassembled WGS sequence"/>
</dbReference>
<dbReference type="AlphaFoldDB" id="A0A2B7Z3R3"/>
<evidence type="ECO:0000256" key="2">
    <source>
        <dbReference type="SAM" id="Phobius"/>
    </source>
</evidence>
<dbReference type="STRING" id="1447883.A0A2B7Z3R3"/>
<reference evidence="3 4" key="1">
    <citation type="submission" date="2017-10" db="EMBL/GenBank/DDBJ databases">
        <title>Comparative genomics in systemic dimorphic fungi from Ajellomycetaceae.</title>
        <authorList>
            <person name="Munoz J.F."/>
            <person name="Mcewen J.G."/>
            <person name="Clay O.K."/>
            <person name="Cuomo C.A."/>
        </authorList>
    </citation>
    <scope>NUCLEOTIDE SEQUENCE [LARGE SCALE GENOMIC DNA]</scope>
    <source>
        <strain evidence="3 4">UAMH7299</strain>
    </source>
</reference>
<dbReference type="EMBL" id="PDNA01000001">
    <property type="protein sequence ID" value="PGH28235.1"/>
    <property type="molecule type" value="Genomic_DNA"/>
</dbReference>
<keyword evidence="2" id="KW-0812">Transmembrane</keyword>
<protein>
    <submittedName>
        <fullName evidence="3">Uncharacterized protein</fullName>
    </submittedName>
</protein>
<accession>A0A2B7Z3R3</accession>
<gene>
    <name evidence="3" type="ORF">AJ80_00126</name>
</gene>
<evidence type="ECO:0000313" key="4">
    <source>
        <dbReference type="Proteomes" id="UP000224634"/>
    </source>
</evidence>
<keyword evidence="2" id="KW-0472">Membrane</keyword>
<keyword evidence="4" id="KW-1185">Reference proteome</keyword>
<evidence type="ECO:0000313" key="3">
    <source>
        <dbReference type="EMBL" id="PGH28235.1"/>
    </source>
</evidence>